<feature type="region of interest" description="Disordered" evidence="1">
    <location>
        <begin position="1"/>
        <end position="394"/>
    </location>
</feature>
<accession>A0AAD9DJS7</accession>
<evidence type="ECO:0000256" key="1">
    <source>
        <dbReference type="SAM" id="MobiDB-lite"/>
    </source>
</evidence>
<feature type="compositionally biased region" description="Basic and acidic residues" evidence="1">
    <location>
        <begin position="207"/>
        <end position="221"/>
    </location>
</feature>
<feature type="compositionally biased region" description="Basic and acidic residues" evidence="1">
    <location>
        <begin position="230"/>
        <end position="253"/>
    </location>
</feature>
<feature type="compositionally biased region" description="Basic and acidic residues" evidence="1">
    <location>
        <begin position="334"/>
        <end position="366"/>
    </location>
</feature>
<sequence length="436" mass="47301">MNSRGPPGRGRGGGRGYGRGRGYYSGGGRYNNHRGRGDYGGRGGRYIPRGGGGRAPRMGSYSSIGRGGGDGRDHGNHLDRNRDNDSNANSRGVGSYADLASSIPSYSDIGRSIGGGNGGPMQNNNNNRDDVGMSSYAQLGEMSQPPPSLGMKRGRPLEDRPPQMMGSNNYGADDMGPRGGGGGPPPSYRGHNNRDDGMARGPQPPHNDYRQPPENMQDKRSSLPHQPPPPDDKFGGRRGPDWGGRSDSHEDQFGRQLPPKRTSSGYGRGPPVRGHPRFVPDANRADTIMQRPESLSPPPRRENSYHRFDGQRSSHDASMPSYASIADKPIPQPVEERPTQQHDNTKKDDAVVEVKRDEAKVAESKRRSSTPPPPVETPVVVVPPSPKSPSPAPPSAYALAVSRMVEMNADMEFAWVRMQMIDTEVKIIEARLESME</sequence>
<comment type="caution">
    <text evidence="2">The sequence shown here is derived from an EMBL/GenBank/DDBJ whole genome shotgun (WGS) entry which is preliminary data.</text>
</comment>
<feature type="compositionally biased region" description="Pro residues" evidence="1">
    <location>
        <begin position="370"/>
        <end position="394"/>
    </location>
</feature>
<evidence type="ECO:0000313" key="2">
    <source>
        <dbReference type="EMBL" id="KAK1748754.1"/>
    </source>
</evidence>
<organism evidence="2 3">
    <name type="scientific">Skeletonema marinoi</name>
    <dbReference type="NCBI Taxonomy" id="267567"/>
    <lineage>
        <taxon>Eukaryota</taxon>
        <taxon>Sar</taxon>
        <taxon>Stramenopiles</taxon>
        <taxon>Ochrophyta</taxon>
        <taxon>Bacillariophyta</taxon>
        <taxon>Coscinodiscophyceae</taxon>
        <taxon>Thalassiosirophycidae</taxon>
        <taxon>Thalassiosirales</taxon>
        <taxon>Skeletonemataceae</taxon>
        <taxon>Skeletonema</taxon>
        <taxon>Skeletonema marinoi-dohrnii complex</taxon>
    </lineage>
</organism>
<gene>
    <name evidence="2" type="ORF">QTG54_000693</name>
</gene>
<dbReference type="AlphaFoldDB" id="A0AAD9DJS7"/>
<name>A0AAD9DJS7_9STRA</name>
<feature type="compositionally biased region" description="Gly residues" evidence="1">
    <location>
        <begin position="38"/>
        <end position="54"/>
    </location>
</feature>
<evidence type="ECO:0000313" key="3">
    <source>
        <dbReference type="Proteomes" id="UP001224775"/>
    </source>
</evidence>
<proteinExistence type="predicted"/>
<feature type="compositionally biased region" description="Basic and acidic residues" evidence="1">
    <location>
        <begin position="299"/>
        <end position="315"/>
    </location>
</feature>
<keyword evidence="3" id="KW-1185">Reference proteome</keyword>
<reference evidence="2" key="1">
    <citation type="submission" date="2023-06" db="EMBL/GenBank/DDBJ databases">
        <title>Survivors Of The Sea: Transcriptome response of Skeletonema marinoi to long-term dormancy.</title>
        <authorList>
            <person name="Pinder M.I.M."/>
            <person name="Kourtchenko O."/>
            <person name="Robertson E.K."/>
            <person name="Larsson T."/>
            <person name="Maumus F."/>
            <person name="Osuna-Cruz C.M."/>
            <person name="Vancaester E."/>
            <person name="Stenow R."/>
            <person name="Vandepoele K."/>
            <person name="Ploug H."/>
            <person name="Bruchert V."/>
            <person name="Godhe A."/>
            <person name="Topel M."/>
        </authorList>
    </citation>
    <scope>NUCLEOTIDE SEQUENCE</scope>
    <source>
        <strain evidence="2">R05AC</strain>
    </source>
</reference>
<feature type="compositionally biased region" description="Gly residues" evidence="1">
    <location>
        <begin position="7"/>
        <end position="29"/>
    </location>
</feature>
<dbReference type="EMBL" id="JATAAI010000001">
    <property type="protein sequence ID" value="KAK1748754.1"/>
    <property type="molecule type" value="Genomic_DNA"/>
</dbReference>
<protein>
    <submittedName>
        <fullName evidence="2">Uncharacterized protein</fullName>
    </submittedName>
</protein>
<dbReference type="Proteomes" id="UP001224775">
    <property type="component" value="Unassembled WGS sequence"/>
</dbReference>
<feature type="compositionally biased region" description="Basic and acidic residues" evidence="1">
    <location>
        <begin position="69"/>
        <end position="85"/>
    </location>
</feature>